<protein>
    <recommendedName>
        <fullName evidence="5">PIN domain-containing protein</fullName>
    </recommendedName>
</protein>
<dbReference type="AlphaFoldDB" id="A0A0A0JJT2"/>
<evidence type="ECO:0000313" key="7">
    <source>
        <dbReference type="Proteomes" id="UP000030011"/>
    </source>
</evidence>
<dbReference type="Proteomes" id="UP000030011">
    <property type="component" value="Unassembled WGS sequence"/>
</dbReference>
<dbReference type="GO" id="GO:0046872">
    <property type="term" value="F:metal ion binding"/>
    <property type="evidence" value="ECO:0007669"/>
    <property type="project" value="UniProtKB-KW"/>
</dbReference>
<evidence type="ECO:0000256" key="4">
    <source>
        <dbReference type="ARBA" id="ARBA00022842"/>
    </source>
</evidence>
<proteinExistence type="predicted"/>
<comment type="caution">
    <text evidence="6">The sequence shown here is derived from an EMBL/GenBank/DDBJ whole genome shotgun (WGS) entry which is preliminary data.</text>
</comment>
<accession>A0A0A0JJT2</accession>
<dbReference type="InterPro" id="IPR029060">
    <property type="entry name" value="PIN-like_dom_sf"/>
</dbReference>
<reference evidence="6 7" key="1">
    <citation type="submission" date="2013-08" db="EMBL/GenBank/DDBJ databases">
        <title>The genome sequence of Knoellia subterranea.</title>
        <authorList>
            <person name="Zhu W."/>
            <person name="Wang G."/>
        </authorList>
    </citation>
    <scope>NUCLEOTIDE SEQUENCE [LARGE SCALE GENOMIC DNA]</scope>
    <source>
        <strain evidence="6 7">KCTC 19937</strain>
    </source>
</reference>
<dbReference type="CDD" id="cd09872">
    <property type="entry name" value="PIN_Sll0205-like"/>
    <property type="match status" value="1"/>
</dbReference>
<keyword evidence="2" id="KW-0479">Metal-binding</keyword>
<dbReference type="STRING" id="1385521.N803_11450"/>
<keyword evidence="7" id="KW-1185">Reference proteome</keyword>
<dbReference type="InterPro" id="IPR041705">
    <property type="entry name" value="PIN_Sll0205"/>
</dbReference>
<dbReference type="GO" id="GO:0004518">
    <property type="term" value="F:nuclease activity"/>
    <property type="evidence" value="ECO:0007669"/>
    <property type="project" value="UniProtKB-KW"/>
</dbReference>
<keyword evidence="4" id="KW-0460">Magnesium</keyword>
<dbReference type="PANTHER" id="PTHR36173:SF1">
    <property type="entry name" value="RIBONUCLEASE VAPC22"/>
    <property type="match status" value="1"/>
</dbReference>
<keyword evidence="3" id="KW-0378">Hydrolase</keyword>
<keyword evidence="1" id="KW-0540">Nuclease</keyword>
<evidence type="ECO:0000313" key="6">
    <source>
        <dbReference type="EMBL" id="KGN37665.1"/>
    </source>
</evidence>
<dbReference type="GO" id="GO:0016787">
    <property type="term" value="F:hydrolase activity"/>
    <property type="evidence" value="ECO:0007669"/>
    <property type="project" value="UniProtKB-KW"/>
</dbReference>
<dbReference type="Gene3D" id="3.40.50.1010">
    <property type="entry name" value="5'-nuclease"/>
    <property type="match status" value="1"/>
</dbReference>
<gene>
    <name evidence="6" type="ORF">N803_11450</name>
</gene>
<feature type="domain" description="PIN" evidence="5">
    <location>
        <begin position="2"/>
        <end position="117"/>
    </location>
</feature>
<dbReference type="Pfam" id="PF01850">
    <property type="entry name" value="PIN"/>
    <property type="match status" value="1"/>
</dbReference>
<dbReference type="PANTHER" id="PTHR36173">
    <property type="entry name" value="RIBONUCLEASE VAPC16-RELATED"/>
    <property type="match status" value="1"/>
</dbReference>
<evidence type="ECO:0000259" key="5">
    <source>
        <dbReference type="Pfam" id="PF01850"/>
    </source>
</evidence>
<dbReference type="OrthoDB" id="9798990at2"/>
<dbReference type="RefSeq" id="WP_035904066.1">
    <property type="nucleotide sequence ID" value="NZ_AVPK01000004.1"/>
</dbReference>
<dbReference type="EMBL" id="AVPK01000004">
    <property type="protein sequence ID" value="KGN37665.1"/>
    <property type="molecule type" value="Genomic_DNA"/>
</dbReference>
<evidence type="ECO:0000256" key="3">
    <source>
        <dbReference type="ARBA" id="ARBA00022801"/>
    </source>
</evidence>
<name>A0A0A0JJT2_9MICO</name>
<dbReference type="InterPro" id="IPR002716">
    <property type="entry name" value="PIN_dom"/>
</dbReference>
<sequence length="127" mass="14032">MILLDTHVALWLLHDPKRVGAGARHAIDSAATVYFSAVSLLETSVKRMIGRLDVPPELDQVFVAQGLTPLPLTPEHAIAIERFTSLARHDPFDRALLAQAAVERCRLVTADRQLLALGFDWVIDART</sequence>
<evidence type="ECO:0000256" key="2">
    <source>
        <dbReference type="ARBA" id="ARBA00022723"/>
    </source>
</evidence>
<dbReference type="InterPro" id="IPR052919">
    <property type="entry name" value="TA_system_RNase"/>
</dbReference>
<evidence type="ECO:0000256" key="1">
    <source>
        <dbReference type="ARBA" id="ARBA00022722"/>
    </source>
</evidence>
<dbReference type="SUPFAM" id="SSF88723">
    <property type="entry name" value="PIN domain-like"/>
    <property type="match status" value="1"/>
</dbReference>
<dbReference type="eggNOG" id="COG3744">
    <property type="taxonomic scope" value="Bacteria"/>
</dbReference>
<organism evidence="6 7">
    <name type="scientific">Knoellia subterranea KCTC 19937</name>
    <dbReference type="NCBI Taxonomy" id="1385521"/>
    <lineage>
        <taxon>Bacteria</taxon>
        <taxon>Bacillati</taxon>
        <taxon>Actinomycetota</taxon>
        <taxon>Actinomycetes</taxon>
        <taxon>Micrococcales</taxon>
        <taxon>Intrasporangiaceae</taxon>
        <taxon>Knoellia</taxon>
    </lineage>
</organism>